<comment type="caution">
    <text evidence="4">The sequence shown here is derived from an EMBL/GenBank/DDBJ whole genome shotgun (WGS) entry which is preliminary data.</text>
</comment>
<sequence>MIAHATFWDGIAAKYAKRPVRNPTAYAETLSATIALLTPRDRVQELGCGTGTTALHLAAHVKTLTASDISPEMIAIAEGKRQAAGIANLCFVADALAPPAPEAVPFDAVLAFNLLHLIADLDVALEAIHARVKPGGLFISKSGCIAEMNWLFRPLIRVMQMVGRAPYIKILSKQDLEAAITRAGFELEQSRTFTGAPESLFVVARRPG</sequence>
<evidence type="ECO:0000313" key="5">
    <source>
        <dbReference type="Proteomes" id="UP000294662"/>
    </source>
</evidence>
<organism evidence="4 5">
    <name type="scientific">Antarcticimicrobium sediminis</name>
    <dbReference type="NCBI Taxonomy" id="2546227"/>
    <lineage>
        <taxon>Bacteria</taxon>
        <taxon>Pseudomonadati</taxon>
        <taxon>Pseudomonadota</taxon>
        <taxon>Alphaproteobacteria</taxon>
        <taxon>Rhodobacterales</taxon>
        <taxon>Paracoccaceae</taxon>
        <taxon>Antarcticimicrobium</taxon>
    </lineage>
</organism>
<dbReference type="GO" id="GO:0032259">
    <property type="term" value="P:methylation"/>
    <property type="evidence" value="ECO:0007669"/>
    <property type="project" value="UniProtKB-KW"/>
</dbReference>
<dbReference type="CDD" id="cd02440">
    <property type="entry name" value="AdoMet_MTases"/>
    <property type="match status" value="1"/>
</dbReference>
<keyword evidence="5" id="KW-1185">Reference proteome</keyword>
<name>A0A4R5EQM8_9RHOB</name>
<evidence type="ECO:0000259" key="3">
    <source>
        <dbReference type="Pfam" id="PF13649"/>
    </source>
</evidence>
<feature type="domain" description="Methyltransferase" evidence="3">
    <location>
        <begin position="44"/>
        <end position="136"/>
    </location>
</feature>
<dbReference type="EMBL" id="SMFP01000008">
    <property type="protein sequence ID" value="TDE37125.1"/>
    <property type="molecule type" value="Genomic_DNA"/>
</dbReference>
<keyword evidence="2 4" id="KW-0808">Transferase</keyword>
<dbReference type="Gene3D" id="3.40.50.150">
    <property type="entry name" value="Vaccinia Virus protein VP39"/>
    <property type="match status" value="1"/>
</dbReference>
<evidence type="ECO:0000313" key="4">
    <source>
        <dbReference type="EMBL" id="TDE37125.1"/>
    </source>
</evidence>
<dbReference type="InterPro" id="IPR041698">
    <property type="entry name" value="Methyltransf_25"/>
</dbReference>
<proteinExistence type="predicted"/>
<reference evidence="4 5" key="1">
    <citation type="submission" date="2019-03" db="EMBL/GenBank/DDBJ databases">
        <authorList>
            <person name="Zhang S."/>
        </authorList>
    </citation>
    <scope>NUCLEOTIDE SEQUENCE [LARGE SCALE GENOMIC DNA]</scope>
    <source>
        <strain evidence="4 5">S4J41</strain>
    </source>
</reference>
<dbReference type="Proteomes" id="UP000294662">
    <property type="component" value="Unassembled WGS sequence"/>
</dbReference>
<dbReference type="PANTHER" id="PTHR43861">
    <property type="entry name" value="TRANS-ACONITATE 2-METHYLTRANSFERASE-RELATED"/>
    <property type="match status" value="1"/>
</dbReference>
<dbReference type="AlphaFoldDB" id="A0A4R5EQM8"/>
<dbReference type="RefSeq" id="WP_132830061.1">
    <property type="nucleotide sequence ID" value="NZ_SMFP01000008.1"/>
</dbReference>
<dbReference type="OrthoDB" id="5642573at2"/>
<keyword evidence="1 4" id="KW-0489">Methyltransferase</keyword>
<evidence type="ECO:0000256" key="1">
    <source>
        <dbReference type="ARBA" id="ARBA00022603"/>
    </source>
</evidence>
<accession>A0A4R5EQM8</accession>
<protein>
    <submittedName>
        <fullName evidence="4">Class I SAM-dependent methyltransferase</fullName>
    </submittedName>
</protein>
<dbReference type="SUPFAM" id="SSF53335">
    <property type="entry name" value="S-adenosyl-L-methionine-dependent methyltransferases"/>
    <property type="match status" value="1"/>
</dbReference>
<dbReference type="PANTHER" id="PTHR43861:SF1">
    <property type="entry name" value="TRANS-ACONITATE 2-METHYLTRANSFERASE"/>
    <property type="match status" value="1"/>
</dbReference>
<evidence type="ECO:0000256" key="2">
    <source>
        <dbReference type="ARBA" id="ARBA00022679"/>
    </source>
</evidence>
<gene>
    <name evidence="4" type="ORF">E1B25_13600</name>
</gene>
<dbReference type="Pfam" id="PF13649">
    <property type="entry name" value="Methyltransf_25"/>
    <property type="match status" value="1"/>
</dbReference>
<dbReference type="InterPro" id="IPR029063">
    <property type="entry name" value="SAM-dependent_MTases_sf"/>
</dbReference>
<dbReference type="GO" id="GO:0008168">
    <property type="term" value="F:methyltransferase activity"/>
    <property type="evidence" value="ECO:0007669"/>
    <property type="project" value="UniProtKB-KW"/>
</dbReference>